<evidence type="ECO:0000256" key="1">
    <source>
        <dbReference type="ARBA" id="ARBA00004651"/>
    </source>
</evidence>
<evidence type="ECO:0000256" key="4">
    <source>
        <dbReference type="ARBA" id="ARBA00022989"/>
    </source>
</evidence>
<feature type="transmembrane region" description="Helical" evidence="6">
    <location>
        <begin position="161"/>
        <end position="182"/>
    </location>
</feature>
<feature type="transmembrane region" description="Helical" evidence="6">
    <location>
        <begin position="95"/>
        <end position="123"/>
    </location>
</feature>
<dbReference type="GO" id="GO:0140359">
    <property type="term" value="F:ABC-type transporter activity"/>
    <property type="evidence" value="ECO:0007669"/>
    <property type="project" value="InterPro"/>
</dbReference>
<comment type="caution">
    <text evidence="7">The sequence shown here is derived from an EMBL/GenBank/DDBJ whole genome shotgun (WGS) entry which is preliminary data.</text>
</comment>
<name>A0A1J5SVZ3_9ZZZZ</name>
<keyword evidence="2" id="KW-1003">Cell membrane</keyword>
<protein>
    <submittedName>
        <fullName evidence="7">ABC-2 family transporter protein</fullName>
    </submittedName>
</protein>
<dbReference type="AlphaFoldDB" id="A0A1J5SVZ3"/>
<evidence type="ECO:0000256" key="3">
    <source>
        <dbReference type="ARBA" id="ARBA00022692"/>
    </source>
</evidence>
<keyword evidence="3 6" id="KW-0812">Transmembrane</keyword>
<feature type="transmembrane region" description="Helical" evidence="6">
    <location>
        <begin position="55"/>
        <end position="74"/>
    </location>
</feature>
<evidence type="ECO:0000256" key="6">
    <source>
        <dbReference type="SAM" id="Phobius"/>
    </source>
</evidence>
<dbReference type="PANTHER" id="PTHR30294">
    <property type="entry name" value="MEMBRANE COMPONENT OF ABC TRANSPORTER YHHJ-RELATED"/>
    <property type="match status" value="1"/>
</dbReference>
<keyword evidence="5 6" id="KW-0472">Membrane</keyword>
<accession>A0A1J5SVZ3</accession>
<dbReference type="Pfam" id="PF12679">
    <property type="entry name" value="ABC2_membrane_2"/>
    <property type="match status" value="1"/>
</dbReference>
<dbReference type="InterPro" id="IPR051449">
    <property type="entry name" value="ABC-2_transporter_component"/>
</dbReference>
<keyword evidence="4 6" id="KW-1133">Transmembrane helix</keyword>
<reference evidence="7" key="1">
    <citation type="submission" date="2016-10" db="EMBL/GenBank/DDBJ databases">
        <title>Sequence of Gallionella enrichment culture.</title>
        <authorList>
            <person name="Poehlein A."/>
            <person name="Muehling M."/>
            <person name="Daniel R."/>
        </authorList>
    </citation>
    <scope>NUCLEOTIDE SEQUENCE</scope>
</reference>
<proteinExistence type="predicted"/>
<comment type="subcellular location">
    <subcellularLocation>
        <location evidence="1">Cell membrane</location>
        <topology evidence="1">Multi-pass membrane protein</topology>
    </subcellularLocation>
</comment>
<gene>
    <name evidence="7" type="ORF">GALL_96990</name>
</gene>
<feature type="transmembrane region" description="Helical" evidence="6">
    <location>
        <begin position="220"/>
        <end position="238"/>
    </location>
</feature>
<sequence length="240" mass="26693">MSRVASIFKREFGGYFRTPVAYVFLVVFLMLSVGLAFFVGQFFDSNVASLESYFSFHPWLFIFFAAAVGMRLWAEEKKNGTIELLFTLPITPLDAVLGKFLAAWAFLSIAILLSFPMAITIGFLGSPDWGVVITSYFGSILMAGSFLAVSSLTSAFTRNQVISFVVSVCVNLVLVLMGWSIFNGAMGRVMPQWLVDTISNFSTMPHFEPFTKGMVDLKDVVFFLSLTTFCLFLNVVALER</sequence>
<evidence type="ECO:0000256" key="2">
    <source>
        <dbReference type="ARBA" id="ARBA00022475"/>
    </source>
</evidence>
<feature type="transmembrane region" description="Helical" evidence="6">
    <location>
        <begin position="129"/>
        <end position="149"/>
    </location>
</feature>
<feature type="transmembrane region" description="Helical" evidence="6">
    <location>
        <begin position="20"/>
        <end position="43"/>
    </location>
</feature>
<dbReference type="PANTHER" id="PTHR30294:SF29">
    <property type="entry name" value="MULTIDRUG ABC TRANSPORTER PERMEASE YBHS-RELATED"/>
    <property type="match status" value="1"/>
</dbReference>
<organism evidence="7">
    <name type="scientific">mine drainage metagenome</name>
    <dbReference type="NCBI Taxonomy" id="410659"/>
    <lineage>
        <taxon>unclassified sequences</taxon>
        <taxon>metagenomes</taxon>
        <taxon>ecological metagenomes</taxon>
    </lineage>
</organism>
<dbReference type="EMBL" id="MLJW01000033">
    <property type="protein sequence ID" value="OIR08197.1"/>
    <property type="molecule type" value="Genomic_DNA"/>
</dbReference>
<evidence type="ECO:0000256" key="5">
    <source>
        <dbReference type="ARBA" id="ARBA00023136"/>
    </source>
</evidence>
<evidence type="ECO:0000313" key="7">
    <source>
        <dbReference type="EMBL" id="OIR08197.1"/>
    </source>
</evidence>
<dbReference type="GO" id="GO:0005886">
    <property type="term" value="C:plasma membrane"/>
    <property type="evidence" value="ECO:0007669"/>
    <property type="project" value="UniProtKB-SubCell"/>
</dbReference>